<dbReference type="Gene3D" id="1.10.357.10">
    <property type="entry name" value="Tetracycline Repressor, domain 2"/>
    <property type="match status" value="1"/>
</dbReference>
<dbReference type="Pfam" id="PF14246">
    <property type="entry name" value="TetR_C_7"/>
    <property type="match status" value="1"/>
</dbReference>
<feature type="domain" description="HTH tetR-type" evidence="5">
    <location>
        <begin position="23"/>
        <end position="83"/>
    </location>
</feature>
<dbReference type="InterPro" id="IPR039536">
    <property type="entry name" value="TetR_C_Proteobacteria"/>
</dbReference>
<dbReference type="SUPFAM" id="SSF46689">
    <property type="entry name" value="Homeodomain-like"/>
    <property type="match status" value="1"/>
</dbReference>
<keyword evidence="1" id="KW-0805">Transcription regulation</keyword>
<dbReference type="eggNOG" id="COG1309">
    <property type="taxonomic scope" value="Bacteria"/>
</dbReference>
<dbReference type="PRINTS" id="PR00455">
    <property type="entry name" value="HTHTETR"/>
</dbReference>
<evidence type="ECO:0000256" key="4">
    <source>
        <dbReference type="PROSITE-ProRule" id="PRU00335"/>
    </source>
</evidence>
<comment type="caution">
    <text evidence="6">The sequence shown here is derived from an EMBL/GenBank/DDBJ whole genome shotgun (WGS) entry which is preliminary data.</text>
</comment>
<reference evidence="6 7" key="1">
    <citation type="submission" date="2014-07" db="EMBL/GenBank/DDBJ databases">
        <title>Tepidicaulis marinum gen. nov., sp. nov., a novel marine bacterium denitrifying nitrate to nitrous oxide strictly under microaerobic conditions.</title>
        <authorList>
            <person name="Takeuchi M."/>
            <person name="Yamagishi T."/>
            <person name="Kamagata Y."/>
            <person name="Oshima K."/>
            <person name="Hattori M."/>
            <person name="Katayama T."/>
            <person name="Hanada S."/>
            <person name="Tamaki H."/>
            <person name="Marumo K."/>
            <person name="Maeda H."/>
            <person name="Nedachi M."/>
            <person name="Iwasaki W."/>
            <person name="Suwa Y."/>
            <person name="Sakata S."/>
        </authorList>
    </citation>
    <scope>NUCLEOTIDE SEQUENCE [LARGE SCALE GENOMIC DNA]</scope>
    <source>
        <strain evidence="6 7">MA2</strain>
    </source>
</reference>
<proteinExistence type="predicted"/>
<dbReference type="SUPFAM" id="SSF48498">
    <property type="entry name" value="Tetracyclin repressor-like, C-terminal domain"/>
    <property type="match status" value="1"/>
</dbReference>
<protein>
    <submittedName>
        <fullName evidence="6">TetR family transcriptional regulator</fullName>
    </submittedName>
</protein>
<name>A0A081B9Z1_9HYPH</name>
<dbReference type="InterPro" id="IPR001647">
    <property type="entry name" value="HTH_TetR"/>
</dbReference>
<keyword evidence="3" id="KW-0804">Transcription</keyword>
<feature type="DNA-binding region" description="H-T-H motif" evidence="4">
    <location>
        <begin position="46"/>
        <end position="65"/>
    </location>
</feature>
<dbReference type="Pfam" id="PF00440">
    <property type="entry name" value="TetR_N"/>
    <property type="match status" value="1"/>
</dbReference>
<evidence type="ECO:0000313" key="6">
    <source>
        <dbReference type="EMBL" id="GAK44859.1"/>
    </source>
</evidence>
<organism evidence="6 7">
    <name type="scientific">Tepidicaulis marinus</name>
    <dbReference type="NCBI Taxonomy" id="1333998"/>
    <lineage>
        <taxon>Bacteria</taxon>
        <taxon>Pseudomonadati</taxon>
        <taxon>Pseudomonadota</taxon>
        <taxon>Alphaproteobacteria</taxon>
        <taxon>Hyphomicrobiales</taxon>
        <taxon>Parvibaculaceae</taxon>
        <taxon>Tepidicaulis</taxon>
    </lineage>
</organism>
<dbReference type="AlphaFoldDB" id="A0A081B9Z1"/>
<evidence type="ECO:0000259" key="5">
    <source>
        <dbReference type="PROSITE" id="PS50977"/>
    </source>
</evidence>
<evidence type="ECO:0000256" key="3">
    <source>
        <dbReference type="ARBA" id="ARBA00023163"/>
    </source>
</evidence>
<dbReference type="Gene3D" id="1.10.10.60">
    <property type="entry name" value="Homeodomain-like"/>
    <property type="match status" value="1"/>
</dbReference>
<sequence length="216" mass="23259">MVAMEYKDRVEAALGKGTMRRRSDRPQAIISAAIRLVGEHGFATTRLEDVAEAAGVSKAAIYLYFESKEDLFFALVREGALPTVADTNAAVARHEGSLSDLLQEIILGIGHLMAHTELGTIVKIVAAEARNFPELVTYHRDEVVARAMGTISSVIEKGIASGEFRPCDARAQAALCIFPVLMNGIWMNSIGPDPSIVDPDALLKAHAETFIRGIAA</sequence>
<dbReference type="GO" id="GO:0000976">
    <property type="term" value="F:transcription cis-regulatory region binding"/>
    <property type="evidence" value="ECO:0007669"/>
    <property type="project" value="TreeGrafter"/>
</dbReference>
<dbReference type="InterPro" id="IPR009057">
    <property type="entry name" value="Homeodomain-like_sf"/>
</dbReference>
<gene>
    <name evidence="6" type="ORF">M2A_1358</name>
</gene>
<dbReference type="FunFam" id="1.10.10.60:FF:000141">
    <property type="entry name" value="TetR family transcriptional regulator"/>
    <property type="match status" value="1"/>
</dbReference>
<dbReference type="InterPro" id="IPR050109">
    <property type="entry name" value="HTH-type_TetR-like_transc_reg"/>
</dbReference>
<dbReference type="EMBL" id="BBIO01000005">
    <property type="protein sequence ID" value="GAK44859.1"/>
    <property type="molecule type" value="Genomic_DNA"/>
</dbReference>
<dbReference type="PANTHER" id="PTHR30055:SF234">
    <property type="entry name" value="HTH-TYPE TRANSCRIPTIONAL REGULATOR BETI"/>
    <property type="match status" value="1"/>
</dbReference>
<dbReference type="InterPro" id="IPR036271">
    <property type="entry name" value="Tet_transcr_reg_TetR-rel_C_sf"/>
</dbReference>
<dbReference type="PROSITE" id="PS50977">
    <property type="entry name" value="HTH_TETR_2"/>
    <property type="match status" value="1"/>
</dbReference>
<keyword evidence="2 4" id="KW-0238">DNA-binding</keyword>
<dbReference type="STRING" id="1333998.M2A_1358"/>
<evidence type="ECO:0000256" key="1">
    <source>
        <dbReference type="ARBA" id="ARBA00023015"/>
    </source>
</evidence>
<evidence type="ECO:0000313" key="7">
    <source>
        <dbReference type="Proteomes" id="UP000028702"/>
    </source>
</evidence>
<accession>A0A081B9Z1</accession>
<dbReference type="PANTHER" id="PTHR30055">
    <property type="entry name" value="HTH-TYPE TRANSCRIPTIONAL REGULATOR RUTR"/>
    <property type="match status" value="1"/>
</dbReference>
<keyword evidence="7" id="KW-1185">Reference proteome</keyword>
<evidence type="ECO:0000256" key="2">
    <source>
        <dbReference type="ARBA" id="ARBA00023125"/>
    </source>
</evidence>
<dbReference type="Proteomes" id="UP000028702">
    <property type="component" value="Unassembled WGS sequence"/>
</dbReference>
<dbReference type="GO" id="GO:0003700">
    <property type="term" value="F:DNA-binding transcription factor activity"/>
    <property type="evidence" value="ECO:0007669"/>
    <property type="project" value="TreeGrafter"/>
</dbReference>